<evidence type="ECO:0000256" key="5">
    <source>
        <dbReference type="ARBA" id="ARBA00022801"/>
    </source>
</evidence>
<dbReference type="InterPro" id="IPR000760">
    <property type="entry name" value="Inositol_monophosphatase-like"/>
</dbReference>
<dbReference type="AlphaFoldDB" id="A0A3E0H6G5"/>
<evidence type="ECO:0000256" key="6">
    <source>
        <dbReference type="ARBA" id="ARBA00022814"/>
    </source>
</evidence>
<evidence type="ECO:0000256" key="4">
    <source>
        <dbReference type="ARBA" id="ARBA00022723"/>
    </source>
</evidence>
<proteinExistence type="inferred from homology"/>
<evidence type="ECO:0000313" key="10">
    <source>
        <dbReference type="EMBL" id="REH38808.1"/>
    </source>
</evidence>
<comment type="cofactor">
    <cofactor evidence="2 8 9">
        <name>Mg(2+)</name>
        <dbReference type="ChEBI" id="CHEBI:18420"/>
    </cofactor>
</comment>
<evidence type="ECO:0000256" key="3">
    <source>
        <dbReference type="ARBA" id="ARBA00009759"/>
    </source>
</evidence>
<accession>A0A3E0H6G5</accession>
<dbReference type="RefSeq" id="WP_116207837.1">
    <property type="nucleotide sequence ID" value="NZ_QUNR01000002.1"/>
</dbReference>
<reference evidence="10 11" key="1">
    <citation type="submission" date="2018-08" db="EMBL/GenBank/DDBJ databases">
        <title>Genomic Encyclopedia of Type Strains, Phase IV (KMG-IV): sequencing the most valuable type-strain genomes for metagenomic binning, comparative biology and taxonomic classification.</title>
        <authorList>
            <person name="Goeker M."/>
        </authorList>
    </citation>
    <scope>NUCLEOTIDE SEQUENCE [LARGE SCALE GENOMIC DNA]</scope>
    <source>
        <strain evidence="10 11">DSM 26022</strain>
    </source>
</reference>
<keyword evidence="4 8" id="KW-0479">Metal-binding</keyword>
<keyword evidence="11" id="KW-1185">Reference proteome</keyword>
<protein>
    <recommendedName>
        <fullName evidence="9">Inositol-1-monophosphatase</fullName>
        <ecNumber evidence="9">3.1.3.25</ecNumber>
    </recommendedName>
</protein>
<dbReference type="PROSITE" id="PS00629">
    <property type="entry name" value="IMP_1"/>
    <property type="match status" value="1"/>
</dbReference>
<dbReference type="InterPro" id="IPR020550">
    <property type="entry name" value="Inositol_monophosphatase_CS"/>
</dbReference>
<feature type="binding site" evidence="8">
    <location>
        <position position="86"/>
    </location>
    <ligand>
        <name>Mg(2+)</name>
        <dbReference type="ChEBI" id="CHEBI:18420"/>
        <label>1</label>
        <note>catalytic</note>
    </ligand>
</feature>
<comment type="caution">
    <text evidence="10">The sequence shown here is derived from an EMBL/GenBank/DDBJ whole genome shotgun (WGS) entry which is preliminary data.</text>
</comment>
<feature type="binding site" evidence="8">
    <location>
        <position position="67"/>
    </location>
    <ligand>
        <name>Mg(2+)</name>
        <dbReference type="ChEBI" id="CHEBI:18420"/>
        <label>1</label>
        <note>catalytic</note>
    </ligand>
</feature>
<keyword evidence="6" id="KW-0805">Transcription regulation</keyword>
<evidence type="ECO:0000256" key="2">
    <source>
        <dbReference type="ARBA" id="ARBA00001946"/>
    </source>
</evidence>
<dbReference type="GO" id="GO:0006020">
    <property type="term" value="P:inositol metabolic process"/>
    <property type="evidence" value="ECO:0007669"/>
    <property type="project" value="TreeGrafter"/>
</dbReference>
<gene>
    <name evidence="10" type="ORF">DFR26_0972</name>
</gene>
<dbReference type="SUPFAM" id="SSF56655">
    <property type="entry name" value="Carbohydrate phosphatase"/>
    <property type="match status" value="1"/>
</dbReference>
<dbReference type="GO" id="GO:0046854">
    <property type="term" value="P:phosphatidylinositol phosphate biosynthetic process"/>
    <property type="evidence" value="ECO:0007669"/>
    <property type="project" value="InterPro"/>
</dbReference>
<dbReference type="PROSITE" id="PS00630">
    <property type="entry name" value="IMP_2"/>
    <property type="match status" value="1"/>
</dbReference>
<dbReference type="Pfam" id="PF00459">
    <property type="entry name" value="Inositol_P"/>
    <property type="match status" value="1"/>
</dbReference>
<keyword evidence="5 9" id="KW-0378">Hydrolase</keyword>
<dbReference type="OrthoDB" id="9785695at2"/>
<dbReference type="Proteomes" id="UP000256774">
    <property type="component" value="Unassembled WGS sequence"/>
</dbReference>
<dbReference type="FunFam" id="3.30.540.10:FF:000003">
    <property type="entry name" value="Inositol-1-monophosphatase"/>
    <property type="match status" value="1"/>
</dbReference>
<dbReference type="GO" id="GO:0008934">
    <property type="term" value="F:inositol monophosphate 1-phosphatase activity"/>
    <property type="evidence" value="ECO:0007669"/>
    <property type="project" value="InterPro"/>
</dbReference>
<evidence type="ECO:0000313" key="11">
    <source>
        <dbReference type="Proteomes" id="UP000256774"/>
    </source>
</evidence>
<name>A0A3E0H6G5_9GAMM</name>
<dbReference type="EC" id="3.1.3.25" evidence="9"/>
<dbReference type="GO" id="GO:0031564">
    <property type="term" value="P:transcription antitermination"/>
    <property type="evidence" value="ECO:0007669"/>
    <property type="project" value="UniProtKB-KW"/>
</dbReference>
<feature type="binding site" evidence="8">
    <location>
        <position position="216"/>
    </location>
    <ligand>
        <name>Mg(2+)</name>
        <dbReference type="ChEBI" id="CHEBI:18420"/>
        <label>1</label>
        <note>catalytic</note>
    </ligand>
</feature>
<feature type="binding site" evidence="8">
    <location>
        <position position="89"/>
    </location>
    <ligand>
        <name>Mg(2+)</name>
        <dbReference type="ChEBI" id="CHEBI:18420"/>
        <label>1</label>
        <note>catalytic</note>
    </ligand>
</feature>
<dbReference type="InterPro" id="IPR033942">
    <property type="entry name" value="IMPase"/>
</dbReference>
<dbReference type="InterPro" id="IPR022337">
    <property type="entry name" value="Inositol_monophosphatase_SuhB"/>
</dbReference>
<dbReference type="InterPro" id="IPR020583">
    <property type="entry name" value="Inositol_monoP_metal-BS"/>
</dbReference>
<dbReference type="Gene3D" id="3.30.540.10">
    <property type="entry name" value="Fructose-1,6-Bisphosphatase, subunit A, domain 1"/>
    <property type="match status" value="1"/>
</dbReference>
<comment type="similarity">
    <text evidence="3 9">Belongs to the inositol monophosphatase superfamily.</text>
</comment>
<dbReference type="GO" id="GO:0046872">
    <property type="term" value="F:metal ion binding"/>
    <property type="evidence" value="ECO:0007669"/>
    <property type="project" value="UniProtKB-KW"/>
</dbReference>
<dbReference type="PRINTS" id="PR00377">
    <property type="entry name" value="IMPHPHTASES"/>
</dbReference>
<evidence type="ECO:0000256" key="9">
    <source>
        <dbReference type="RuleBase" id="RU364068"/>
    </source>
</evidence>
<dbReference type="PANTHER" id="PTHR20854:SF4">
    <property type="entry name" value="INOSITOL-1-MONOPHOSPHATASE-RELATED"/>
    <property type="match status" value="1"/>
</dbReference>
<evidence type="ECO:0000256" key="7">
    <source>
        <dbReference type="ARBA" id="ARBA00022842"/>
    </source>
</evidence>
<dbReference type="Gene3D" id="3.40.190.80">
    <property type="match status" value="1"/>
</dbReference>
<organism evidence="10 11">
    <name type="scientific">Paraperlucidibaca baekdonensis</name>
    <dbReference type="NCBI Taxonomy" id="748120"/>
    <lineage>
        <taxon>Bacteria</taxon>
        <taxon>Pseudomonadati</taxon>
        <taxon>Pseudomonadota</taxon>
        <taxon>Gammaproteobacteria</taxon>
        <taxon>Moraxellales</taxon>
        <taxon>Moraxellaceae</taxon>
        <taxon>Paraperlucidibaca</taxon>
    </lineage>
</organism>
<sequence length="271" mass="28769">MQPMLTMALRAANLAADIIAKAADRLDLVDVEAKGLNDYVTQVDTAAERAIIDFVKKTYPGHGIQAEESGRTAGKGEGADWLWIIDPLDGTTNFIHGFPQYAISIAVQYKGVTEHAVVLDPLKREAFSASRGRGATMNGRRLRVSDRRGLEGALIGTGFPFRPDQMHAMDGYLNMFKAIASQTAGLRRAGAASLDLAYVAAGRLDGFFEFGLAPWDIAAGELIIREAGGLVSDFAGGHSYLASGNIVAGNPKVFKGLLTALAPHVPASLKG</sequence>
<dbReference type="PANTHER" id="PTHR20854">
    <property type="entry name" value="INOSITOL MONOPHOSPHATASE"/>
    <property type="match status" value="1"/>
</dbReference>
<keyword evidence="6" id="KW-0889">Transcription antitermination</keyword>
<feature type="binding site" evidence="8">
    <location>
        <position position="88"/>
    </location>
    <ligand>
        <name>Mg(2+)</name>
        <dbReference type="ChEBI" id="CHEBI:18420"/>
        <label>1</label>
        <note>catalytic</note>
    </ligand>
</feature>
<keyword evidence="6" id="KW-0804">Transcription</keyword>
<dbReference type="GO" id="GO:0007165">
    <property type="term" value="P:signal transduction"/>
    <property type="evidence" value="ECO:0007669"/>
    <property type="project" value="TreeGrafter"/>
</dbReference>
<dbReference type="CDD" id="cd01639">
    <property type="entry name" value="IMPase"/>
    <property type="match status" value="1"/>
</dbReference>
<comment type="catalytic activity">
    <reaction evidence="1 9">
        <text>a myo-inositol phosphate + H2O = myo-inositol + phosphate</text>
        <dbReference type="Rhea" id="RHEA:24056"/>
        <dbReference type="ChEBI" id="CHEBI:15377"/>
        <dbReference type="ChEBI" id="CHEBI:17268"/>
        <dbReference type="ChEBI" id="CHEBI:43474"/>
        <dbReference type="ChEBI" id="CHEBI:84139"/>
        <dbReference type="EC" id="3.1.3.25"/>
    </reaction>
</comment>
<evidence type="ECO:0000256" key="8">
    <source>
        <dbReference type="PIRSR" id="PIRSR600760-2"/>
    </source>
</evidence>
<dbReference type="PRINTS" id="PR01959">
    <property type="entry name" value="SBIMPHPHTASE"/>
</dbReference>
<dbReference type="EMBL" id="QUNR01000002">
    <property type="protein sequence ID" value="REH38808.1"/>
    <property type="molecule type" value="Genomic_DNA"/>
</dbReference>
<evidence type="ECO:0000256" key="1">
    <source>
        <dbReference type="ARBA" id="ARBA00001033"/>
    </source>
</evidence>
<keyword evidence="7 8" id="KW-0460">Magnesium</keyword>